<sequence length="1628" mass="172839">MGKPLILIIAILAVVRLADAQIVGPKTVCQNTFATFDLPNAGNSTSVVWYIPSSTPVNTNMNTRSVTVQFTDTGFITLSATYSKKTYNYTVHVVYCPSTDCAGTKASSPFLFEDFGTLSSGTDRHPLPPPALTTYKYLSSGPIDDGQYIISDSVNNGRSEWVKKTDHTGNLYGGMMLVNASYQPDTFYTRVITGLCQGAQYSFSAWLLNANGKEVLQQTCSGQYIYPNLSFVVLDAKTGTELGRVNTNDVSMKLTTNSSGQIVDDPTWQRYGFGFRTPPGVDSVKLIMYNIAPGGCGNDIAIDDIEFTYCGPTLIAYLHNSDQSSDTICSGNPDTIFASVTPGYFNQPTYQWQVSMDGINWTNIAGSTDSMYIIPSTDTSDTRYYRFLAAEQGQIGYSTCNSPSNMVHLLVLRSPVVHPGDTTICAGSSATLRAQEGYTSYLWSTGATTPSITVSPAATTKYYVTASLSSGAAGTCTATDSSLVTVFDPSSVNLGADTNLCVGDTLTLSLFHGYTPSGLTYLWSTGETSPSIRVTTSGSYWVKVFSPACGEIDDTIQVTFHAPPTVHLGPDTAICQGESLTLDAGNPGASYLWSTGQTSQSISVDTTGIYWVKVTNGFGCSAADTMQLTIHPLPIVNLGPDTAICQGENLTLDAGNPGASYLWSTGDTSEIITLNTSGTYWIKVTNTYGCTAADTIAITLRSPAGCPLGGCSLIYFQNFSQAANPLDTTLMPPIPDSISRGFQGTPLTYYANNPFCPPQGTYALRYISGRCDGRWVSDLDHTPGDTNGYMLIVNPQKQHDLLYRDTIKTTCASYTYTFSLWVANLFKSNGTKPNLILSIIDPSTNTLIQQYKTGPIDNTLSLDGVHLNWQQVSMRFQIPSTTNSFIFEIDNNGPSSAIGNDFAIDDISLEICKPVVQIMLNGQVKDTVQLCVNSPAHFSSQLFPDTLSAAVYQWQFSSDKINWSNIPGANGKTYLIDSVHSSHTGFYRLMVSESWNAGDPDCAIFSNLIYLQVNPLPIANLGPDTAICQGENLTLDAGNAGSSYLWSNGQTSQSITVSTAGQYWVKVTNANGCSAADTMQLTVHPLPIVNLGPDTAICQGESLTLDAGNAGASYLWSTGQTSQTLVIDTTGSYWVKVTNANGCSAADTMQLTVHPLPIVNLGPDTAICQGESLTLDAGNAGASYLWSTGATSQQITINTTGSYWVKVTDANGCSAADTMQLTIHPLPIVNLGPDTAICQGANLTLDAGNPGASYLWSTGQTSQSISVDTTGIYWVKVTNSFGCSAADTMQLTVHPLPSVNIGPDTAICQGENLTLDAGNAGTSYLWSTGQTTQSINVSTAGQYWVKVTNANGCSAADTIQLNVHPLPTVNLGPDTAICQGESLRLDAGNAGSSYLWNTGATSQQITVSTAGQYWVKVTDANGCSAADTMQLTIHPLPIVNLGPDTAICQGESLTLDAGNAGASYLWSTGATSQTLVVDSTGSYWVKVTDANGCSAADTMQLTVHPLPTVNLGPDTAICQGANLTLNAGNPGANYLWSTGATSQQITVNTAGQYWVKVTNANGCSASDTMQLTVHPLPIVNLGPDTAICQGESLTLDAGNPGSSYLWNTGQTSQSITVNTAGQYWVKVT</sequence>
<dbReference type="RefSeq" id="WP_222842641.1">
    <property type="nucleotide sequence ID" value="NZ_FPCJ01000001.1"/>
</dbReference>
<feature type="non-terminal residue" evidence="3">
    <location>
        <position position="1628"/>
    </location>
</feature>
<feature type="domain" description="PKD-like" evidence="2">
    <location>
        <begin position="20"/>
        <end position="80"/>
    </location>
</feature>
<dbReference type="Gene3D" id="2.60.40.10">
    <property type="entry name" value="Immunoglobulins"/>
    <property type="match status" value="1"/>
</dbReference>
<keyword evidence="1" id="KW-0732">Signal</keyword>
<evidence type="ECO:0000259" key="2">
    <source>
        <dbReference type="Pfam" id="PF19408"/>
    </source>
</evidence>
<evidence type="ECO:0000313" key="3">
    <source>
        <dbReference type="EMBL" id="SFV36116.1"/>
    </source>
</evidence>
<organism evidence="3 4">
    <name type="scientific">Thermoflavifilum thermophilum</name>
    <dbReference type="NCBI Taxonomy" id="1393122"/>
    <lineage>
        <taxon>Bacteria</taxon>
        <taxon>Pseudomonadati</taxon>
        <taxon>Bacteroidota</taxon>
        <taxon>Chitinophagia</taxon>
        <taxon>Chitinophagales</taxon>
        <taxon>Chitinophagaceae</taxon>
        <taxon>Thermoflavifilum</taxon>
    </lineage>
</organism>
<feature type="chain" id="PRO_5011682686" description="PKD-like domain-containing protein" evidence="1">
    <location>
        <begin position="21"/>
        <end position="1628"/>
    </location>
</feature>
<keyword evidence="4" id="KW-1185">Reference proteome</keyword>
<dbReference type="EMBL" id="FPCJ01000001">
    <property type="protein sequence ID" value="SFV36116.1"/>
    <property type="molecule type" value="Genomic_DNA"/>
</dbReference>
<evidence type="ECO:0000313" key="4">
    <source>
        <dbReference type="Proteomes" id="UP000199537"/>
    </source>
</evidence>
<protein>
    <recommendedName>
        <fullName evidence="2">PKD-like domain-containing protein</fullName>
    </recommendedName>
</protein>
<dbReference type="Pfam" id="PF19408">
    <property type="entry name" value="PKD_6"/>
    <property type="match status" value="1"/>
</dbReference>
<accession>A0A1I7NN94</accession>
<dbReference type="InterPro" id="IPR013783">
    <property type="entry name" value="Ig-like_fold"/>
</dbReference>
<gene>
    <name evidence="3" type="ORF">SAMN05660895_2417</name>
</gene>
<dbReference type="Gene3D" id="2.60.40.740">
    <property type="match status" value="1"/>
</dbReference>
<proteinExistence type="predicted"/>
<dbReference type="Proteomes" id="UP000199537">
    <property type="component" value="Unassembled WGS sequence"/>
</dbReference>
<dbReference type="STRING" id="1393122.SAMN05660895_2417"/>
<evidence type="ECO:0000256" key="1">
    <source>
        <dbReference type="SAM" id="SignalP"/>
    </source>
</evidence>
<reference evidence="4" key="1">
    <citation type="submission" date="2016-10" db="EMBL/GenBank/DDBJ databases">
        <authorList>
            <person name="Varghese N."/>
            <person name="Submissions S."/>
        </authorList>
    </citation>
    <scope>NUCLEOTIDE SEQUENCE [LARGE SCALE GENOMIC DNA]</scope>
    <source>
        <strain evidence="4">DSM 14807</strain>
    </source>
</reference>
<dbReference type="InterPro" id="IPR045829">
    <property type="entry name" value="PKD_6"/>
</dbReference>
<feature type="signal peptide" evidence="1">
    <location>
        <begin position="1"/>
        <end position="20"/>
    </location>
</feature>
<name>A0A1I7NN94_9BACT</name>